<dbReference type="GO" id="GO:0009002">
    <property type="term" value="F:serine-type D-Ala-D-Ala carboxypeptidase activity"/>
    <property type="evidence" value="ECO:0007669"/>
    <property type="project" value="UniProtKB-EC"/>
</dbReference>
<name>A0A5C7G274_9BURK</name>
<comment type="catalytic activity">
    <reaction evidence="23">
        <text>Preferential cleavage: (Ac)2-L-Lys-D-Ala-|-D-Ala. Also transpeptidation of peptidyl-alanyl moieties that are N-acyl substituents of D-alanine.</text>
        <dbReference type="EC" id="3.4.16.4"/>
    </reaction>
</comment>
<evidence type="ECO:0000256" key="26">
    <source>
        <dbReference type="ARBA" id="ARBA00060592"/>
    </source>
</evidence>
<evidence type="ECO:0000259" key="30">
    <source>
        <dbReference type="Pfam" id="PF17092"/>
    </source>
</evidence>
<keyword evidence="12" id="KW-0808">Transferase</keyword>
<evidence type="ECO:0000256" key="17">
    <source>
        <dbReference type="ARBA" id="ARBA00022984"/>
    </source>
</evidence>
<evidence type="ECO:0000256" key="18">
    <source>
        <dbReference type="ARBA" id="ARBA00022989"/>
    </source>
</evidence>
<evidence type="ECO:0000256" key="20">
    <source>
        <dbReference type="ARBA" id="ARBA00023251"/>
    </source>
</evidence>
<keyword evidence="13" id="KW-0812">Transmembrane</keyword>
<feature type="region of interest" description="Disordered" evidence="27">
    <location>
        <begin position="763"/>
        <end position="818"/>
    </location>
</feature>
<dbReference type="Gene3D" id="1.10.3810.10">
    <property type="entry name" value="Biosynthetic peptidoglycan transglycosylase-like"/>
    <property type="match status" value="1"/>
</dbReference>
<dbReference type="GO" id="GO:0046677">
    <property type="term" value="P:response to antibiotic"/>
    <property type="evidence" value="ECO:0007669"/>
    <property type="project" value="UniProtKB-KW"/>
</dbReference>
<dbReference type="Gene3D" id="3.40.710.10">
    <property type="entry name" value="DD-peptidase/beta-lactamase superfamily"/>
    <property type="match status" value="2"/>
</dbReference>
<keyword evidence="17" id="KW-0573">Peptidoglycan synthesis</keyword>
<dbReference type="GO" id="GO:0008658">
    <property type="term" value="F:penicillin binding"/>
    <property type="evidence" value="ECO:0007669"/>
    <property type="project" value="InterPro"/>
</dbReference>
<keyword evidence="9" id="KW-0121">Carboxypeptidase</keyword>
<dbReference type="SUPFAM" id="SSF53955">
    <property type="entry name" value="Lysozyme-like"/>
    <property type="match status" value="1"/>
</dbReference>
<feature type="domain" description="Penicillin-binding protein OB-like" evidence="30">
    <location>
        <begin position="331"/>
        <end position="435"/>
    </location>
</feature>
<dbReference type="InterPro" id="IPR036950">
    <property type="entry name" value="PBP_transglycosylase"/>
</dbReference>
<dbReference type="FunFam" id="1.10.3810.10:FF:000003">
    <property type="entry name" value="Penicillin-binding protein 1a"/>
    <property type="match status" value="1"/>
</dbReference>
<evidence type="ECO:0000256" key="4">
    <source>
        <dbReference type="ARBA" id="ARBA00007739"/>
    </source>
</evidence>
<evidence type="ECO:0000256" key="5">
    <source>
        <dbReference type="ARBA" id="ARBA00012448"/>
    </source>
</evidence>
<keyword evidence="19" id="KW-0472">Membrane</keyword>
<keyword evidence="10" id="KW-0645">Protease</keyword>
<gene>
    <name evidence="31" type="ORF">FVD38_08995</name>
</gene>
<keyword evidence="20" id="KW-0046">Antibiotic resistance</keyword>
<evidence type="ECO:0000256" key="22">
    <source>
        <dbReference type="ARBA" id="ARBA00023316"/>
    </source>
</evidence>
<dbReference type="InterPro" id="IPR023346">
    <property type="entry name" value="Lysozyme-like_dom_sf"/>
</dbReference>
<evidence type="ECO:0000256" key="8">
    <source>
        <dbReference type="ARBA" id="ARBA00022519"/>
    </source>
</evidence>
<keyword evidence="18" id="KW-1133">Transmembrane helix</keyword>
<keyword evidence="32" id="KW-1185">Reference proteome</keyword>
<dbReference type="InterPro" id="IPR031376">
    <property type="entry name" value="PCB_OB"/>
</dbReference>
<evidence type="ECO:0000256" key="25">
    <source>
        <dbReference type="ARBA" id="ARBA00049902"/>
    </source>
</evidence>
<evidence type="ECO:0000256" key="6">
    <source>
        <dbReference type="ARBA" id="ARBA00018638"/>
    </source>
</evidence>
<evidence type="ECO:0000256" key="11">
    <source>
        <dbReference type="ARBA" id="ARBA00022676"/>
    </source>
</evidence>
<dbReference type="EC" id="3.4.16.4" evidence="5"/>
<evidence type="ECO:0000256" key="21">
    <source>
        <dbReference type="ARBA" id="ARBA00023268"/>
    </source>
</evidence>
<dbReference type="GO" id="GO:0008955">
    <property type="term" value="F:peptidoglycan glycosyltransferase activity"/>
    <property type="evidence" value="ECO:0007669"/>
    <property type="project" value="UniProtKB-EC"/>
</dbReference>
<dbReference type="EMBL" id="VPFD01000008">
    <property type="protein sequence ID" value="TXG00153.1"/>
    <property type="molecule type" value="Genomic_DNA"/>
</dbReference>
<evidence type="ECO:0000256" key="19">
    <source>
        <dbReference type="ARBA" id="ARBA00023136"/>
    </source>
</evidence>
<dbReference type="InterPro" id="IPR012338">
    <property type="entry name" value="Beta-lactam/transpept-like"/>
</dbReference>
<organism evidence="31 32">
    <name type="scientific">Massilia arenae</name>
    <dbReference type="NCBI Taxonomy" id="2603288"/>
    <lineage>
        <taxon>Bacteria</taxon>
        <taxon>Pseudomonadati</taxon>
        <taxon>Pseudomonadota</taxon>
        <taxon>Betaproteobacteria</taxon>
        <taxon>Burkholderiales</taxon>
        <taxon>Oxalobacteraceae</taxon>
        <taxon>Telluria group</taxon>
        <taxon>Massilia</taxon>
    </lineage>
</organism>
<evidence type="ECO:0000256" key="16">
    <source>
        <dbReference type="ARBA" id="ARBA00022968"/>
    </source>
</evidence>
<dbReference type="AlphaFoldDB" id="A0A5C7G274"/>
<dbReference type="GO" id="GO:0008360">
    <property type="term" value="P:regulation of cell shape"/>
    <property type="evidence" value="ECO:0007669"/>
    <property type="project" value="UniProtKB-KW"/>
</dbReference>
<proteinExistence type="inferred from homology"/>
<evidence type="ECO:0000256" key="2">
    <source>
        <dbReference type="ARBA" id="ARBA00004752"/>
    </source>
</evidence>
<feature type="compositionally biased region" description="Pro residues" evidence="27">
    <location>
        <begin position="793"/>
        <end position="812"/>
    </location>
</feature>
<dbReference type="GO" id="GO:0071555">
    <property type="term" value="P:cell wall organization"/>
    <property type="evidence" value="ECO:0007669"/>
    <property type="project" value="UniProtKB-KW"/>
</dbReference>
<comment type="subcellular location">
    <subcellularLocation>
        <location evidence="1">Cell inner membrane</location>
        <topology evidence="1">Single-pass type II membrane protein</topology>
    </subcellularLocation>
</comment>
<comment type="pathway">
    <text evidence="26">Glycan biosynthesis.</text>
</comment>
<dbReference type="InterPro" id="IPR050396">
    <property type="entry name" value="Glycosyltr_51/Transpeptidase"/>
</dbReference>
<feature type="domain" description="Penicillin-binding protein transpeptidase" evidence="28">
    <location>
        <begin position="438"/>
        <end position="688"/>
    </location>
</feature>
<feature type="domain" description="Glycosyl transferase family 51" evidence="29">
    <location>
        <begin position="72"/>
        <end position="243"/>
    </location>
</feature>
<dbReference type="Pfam" id="PF00912">
    <property type="entry name" value="Transgly"/>
    <property type="match status" value="1"/>
</dbReference>
<evidence type="ECO:0000256" key="9">
    <source>
        <dbReference type="ARBA" id="ARBA00022645"/>
    </source>
</evidence>
<dbReference type="SUPFAM" id="SSF56601">
    <property type="entry name" value="beta-lactamase/transpeptidase-like"/>
    <property type="match status" value="1"/>
</dbReference>
<dbReference type="GO" id="GO:0006508">
    <property type="term" value="P:proteolysis"/>
    <property type="evidence" value="ECO:0007669"/>
    <property type="project" value="UniProtKB-KW"/>
</dbReference>
<dbReference type="Pfam" id="PF00905">
    <property type="entry name" value="Transpeptidase"/>
    <property type="match status" value="1"/>
</dbReference>
<dbReference type="UniPathway" id="UPA00219"/>
<accession>A0A5C7G274</accession>
<evidence type="ECO:0000313" key="32">
    <source>
        <dbReference type="Proteomes" id="UP000321413"/>
    </source>
</evidence>
<dbReference type="GO" id="GO:0030288">
    <property type="term" value="C:outer membrane-bounded periplasmic space"/>
    <property type="evidence" value="ECO:0007669"/>
    <property type="project" value="TreeGrafter"/>
</dbReference>
<keyword evidence="8" id="KW-0997">Cell inner membrane</keyword>
<evidence type="ECO:0000256" key="27">
    <source>
        <dbReference type="SAM" id="MobiDB-lite"/>
    </source>
</evidence>
<keyword evidence="22" id="KW-0961">Cell wall biogenesis/degradation</keyword>
<dbReference type="EC" id="2.4.99.28" evidence="24"/>
<keyword evidence="14" id="KW-0378">Hydrolase</keyword>
<keyword evidence="16" id="KW-0735">Signal-anchor</keyword>
<evidence type="ECO:0000256" key="14">
    <source>
        <dbReference type="ARBA" id="ARBA00022801"/>
    </source>
</evidence>
<dbReference type="GO" id="GO:0009252">
    <property type="term" value="P:peptidoglycan biosynthetic process"/>
    <property type="evidence" value="ECO:0007669"/>
    <property type="project" value="UniProtKB-UniPathway"/>
</dbReference>
<comment type="caution">
    <text evidence="31">The sequence shown here is derived from an EMBL/GenBank/DDBJ whole genome shotgun (WGS) entry which is preliminary data.</text>
</comment>
<reference evidence="31 32" key="1">
    <citation type="submission" date="2019-08" db="EMBL/GenBank/DDBJ databases">
        <title>Massilia golmudensis sp. nov., isolated from sand in the Qinghai-Tibetan Plateau.</title>
        <authorList>
            <person name="Zhang B."/>
        </authorList>
    </citation>
    <scope>NUCLEOTIDE SEQUENCE [LARGE SCALE GENOMIC DNA]</scope>
    <source>
        <strain evidence="31 32">GEM5</strain>
    </source>
</reference>
<keyword evidence="11" id="KW-0328">Glycosyltransferase</keyword>
<dbReference type="NCBIfam" id="TIGR02074">
    <property type="entry name" value="PBP_1a_fam"/>
    <property type="match status" value="1"/>
</dbReference>
<evidence type="ECO:0000256" key="13">
    <source>
        <dbReference type="ARBA" id="ARBA00022692"/>
    </source>
</evidence>
<evidence type="ECO:0000256" key="7">
    <source>
        <dbReference type="ARBA" id="ARBA00022475"/>
    </source>
</evidence>
<comment type="similarity">
    <text evidence="3">In the C-terminal section; belongs to the transpeptidase family.</text>
</comment>
<dbReference type="PANTHER" id="PTHR32282">
    <property type="entry name" value="BINDING PROTEIN TRANSPEPTIDASE, PUTATIVE-RELATED"/>
    <property type="match status" value="1"/>
</dbReference>
<evidence type="ECO:0000259" key="29">
    <source>
        <dbReference type="Pfam" id="PF00912"/>
    </source>
</evidence>
<comment type="pathway">
    <text evidence="2">Cell wall biogenesis; peptidoglycan biosynthesis.</text>
</comment>
<evidence type="ECO:0000313" key="31">
    <source>
        <dbReference type="EMBL" id="TXG00153.1"/>
    </source>
</evidence>
<dbReference type="Pfam" id="PF17092">
    <property type="entry name" value="PCB_OB"/>
    <property type="match status" value="1"/>
</dbReference>
<keyword evidence="7" id="KW-1003">Cell membrane</keyword>
<comment type="similarity">
    <text evidence="4">In the N-terminal section; belongs to the glycosyltransferase 51 family.</text>
</comment>
<evidence type="ECO:0000256" key="3">
    <source>
        <dbReference type="ARBA" id="ARBA00007090"/>
    </source>
</evidence>
<dbReference type="InterPro" id="IPR001460">
    <property type="entry name" value="PCN-bd_Tpept"/>
</dbReference>
<evidence type="ECO:0000256" key="10">
    <source>
        <dbReference type="ARBA" id="ARBA00022670"/>
    </source>
</evidence>
<protein>
    <recommendedName>
        <fullName evidence="6">Penicillin-binding protein 1A</fullName>
        <ecNumber evidence="24">2.4.99.28</ecNumber>
        <ecNumber evidence="5">3.4.16.4</ecNumber>
    </recommendedName>
</protein>
<sequence>MSDTNKQSSKTLFGMKRLHAFILVALTAILLPIAGAVIYVTTAILPKVPPIDAVTDYRPKIPLRIYTADNVLIGQFGVEHRDFVPIAKIPAMMKSAVLAIEDTRFYEHGGIDFIRALGAARANLRGGFRQGASTITMQVARNFFLTNEKTLARKFTEIALAYKIEDSLTKDQILELYMNQIYLGQRSYGFSSAARSYYGKTLDQLTLAETAMLAGLPQNPARTNPVSNPKRAQARQHAILKRLLELGEIDEARYRQALAEPLRVKRDAGQSFDTRAEYVAELARQTVFQQFGEESYTRGITVTTTILAAEQNAAYDSVRRNVLAYDGRHGYRGPEARVELPPDAEEREEAIVDALQKRPSSDGLLPAVVLKASSEAVLVDTLSGEDITIRGAGLKFAAAALSSKARESVKITPGAVIRISKDKDGDWAITQVPQVAAAFVAIDADTGAYHALVGGFDYNLQKFNHVTQAWRQPGSSIKPFVYSAALEKGYSPTTRILDQPIELPGATLETPWTPQNDDGVFDGEVTLRQALVKSKNVPTVRVLRAVSVEFAHQYLEHFGFDLARHPKNYTMALGTGAVTPLQLAGGYAVFANGGYRVKPYLIARIQDGNGAVILEARPPQAKDEASRAVTARNAFVVDSMLRDVARFGTAAGATKQLGRQDLAGKTGTTNDAVDGWFAGYAGNVVAVSWMGYDEPRSLGGREFGSTLAMPIWIDYMRVALAKVPPVERTPPEDVVHDGDDWIYPEFIDAGETRTIDIEQAPVEQPLDLPPGSQEVPPDASPFDERPAIEALPPMVPPPAPPPAPTPPPPNPPAQNTLW</sequence>
<evidence type="ECO:0000256" key="24">
    <source>
        <dbReference type="ARBA" id="ARBA00044770"/>
    </source>
</evidence>
<evidence type="ECO:0000256" key="23">
    <source>
        <dbReference type="ARBA" id="ARBA00034000"/>
    </source>
</evidence>
<evidence type="ECO:0000256" key="15">
    <source>
        <dbReference type="ARBA" id="ARBA00022960"/>
    </source>
</evidence>
<evidence type="ECO:0000256" key="1">
    <source>
        <dbReference type="ARBA" id="ARBA00004249"/>
    </source>
</evidence>
<dbReference type="PANTHER" id="PTHR32282:SF27">
    <property type="entry name" value="PENICILLIN-BINDING PROTEIN 1A"/>
    <property type="match status" value="1"/>
</dbReference>
<dbReference type="Proteomes" id="UP000321413">
    <property type="component" value="Unassembled WGS sequence"/>
</dbReference>
<evidence type="ECO:0000256" key="12">
    <source>
        <dbReference type="ARBA" id="ARBA00022679"/>
    </source>
</evidence>
<keyword evidence="15" id="KW-0133">Cell shape</keyword>
<evidence type="ECO:0000259" key="28">
    <source>
        <dbReference type="Pfam" id="PF00905"/>
    </source>
</evidence>
<dbReference type="GO" id="GO:0005886">
    <property type="term" value="C:plasma membrane"/>
    <property type="evidence" value="ECO:0007669"/>
    <property type="project" value="UniProtKB-SubCell"/>
</dbReference>
<comment type="catalytic activity">
    <reaction evidence="25">
        <text>[GlcNAc-(1-&gt;4)-Mur2Ac(oyl-L-Ala-gamma-D-Glu-L-Lys-D-Ala-D-Ala)](n)-di-trans,octa-cis-undecaprenyl diphosphate + beta-D-GlcNAc-(1-&gt;4)-Mur2Ac(oyl-L-Ala-gamma-D-Glu-L-Lys-D-Ala-D-Ala)-di-trans,octa-cis-undecaprenyl diphosphate = [GlcNAc-(1-&gt;4)-Mur2Ac(oyl-L-Ala-gamma-D-Glu-L-Lys-D-Ala-D-Ala)](n+1)-di-trans,octa-cis-undecaprenyl diphosphate + di-trans,octa-cis-undecaprenyl diphosphate + H(+)</text>
        <dbReference type="Rhea" id="RHEA:23708"/>
        <dbReference type="Rhea" id="RHEA-COMP:9602"/>
        <dbReference type="Rhea" id="RHEA-COMP:9603"/>
        <dbReference type="ChEBI" id="CHEBI:15378"/>
        <dbReference type="ChEBI" id="CHEBI:58405"/>
        <dbReference type="ChEBI" id="CHEBI:60033"/>
        <dbReference type="ChEBI" id="CHEBI:78435"/>
        <dbReference type="EC" id="2.4.99.28"/>
    </reaction>
</comment>
<dbReference type="InterPro" id="IPR001264">
    <property type="entry name" value="Glyco_trans_51"/>
</dbReference>
<keyword evidence="21" id="KW-0511">Multifunctional enzyme</keyword>